<evidence type="ECO:0000313" key="1">
    <source>
        <dbReference type="EMBL" id="MDR4126495.1"/>
    </source>
</evidence>
<protein>
    <submittedName>
        <fullName evidence="1">Diguanylate cyclase regulator RdcB family protein</fullName>
    </submittedName>
</protein>
<dbReference type="InterPro" id="IPR025599">
    <property type="entry name" value="YjcZ"/>
</dbReference>
<reference evidence="1 2" key="1">
    <citation type="submission" date="2023-08" db="EMBL/GenBank/DDBJ databases">
        <title>Alcaligenaceae gen. nov., a novel taxon isolated from the sludge of Yixing Pesticide Factory.</title>
        <authorList>
            <person name="Ruan L."/>
        </authorList>
    </citation>
    <scope>NUCLEOTIDE SEQUENCE [LARGE SCALE GENOMIC DNA]</scope>
    <source>
        <strain evidence="1 2">LG-2</strain>
    </source>
</reference>
<evidence type="ECO:0000313" key="2">
    <source>
        <dbReference type="Proteomes" id="UP001232156"/>
    </source>
</evidence>
<accession>A0ABU1D7Y9</accession>
<sequence length="309" mass="33786">MSDDSRPIGPDSPLCDTLTCLPEKFVVDFANGIDVVGDHLREQDRRTGFFSRLLDGFTGRSGDRQAQINAGLAHGVKGSLEQLNDLTESVVKSGLALDEVIRKIAVVKDQLAQVAQHSASVRQQVDMLSDRLDARLDALWDETNRIGFIQKVQLNMDAAFYKWVSGRFNALAPAARCYAVLEELRWGALGEYCSSPHADPRQRREFLQMVVDRATHQLAVDAAISPESPAGTLEVWMAPQPGWAAPGEGDIKSAVAYLADGMTVEAAPFATSAALQSIPLPLTVPRVARPRRIATAIVEEVIYSELRHV</sequence>
<name>A0ABU1D7Y9_9BURK</name>
<dbReference type="Pfam" id="PF13990">
    <property type="entry name" value="YjcZ"/>
    <property type="match status" value="1"/>
</dbReference>
<dbReference type="Proteomes" id="UP001232156">
    <property type="component" value="Unassembled WGS sequence"/>
</dbReference>
<proteinExistence type="predicted"/>
<organism evidence="1 2">
    <name type="scientific">Yanghanlia caeni</name>
    <dbReference type="NCBI Taxonomy" id="3064283"/>
    <lineage>
        <taxon>Bacteria</taxon>
        <taxon>Pseudomonadati</taxon>
        <taxon>Pseudomonadota</taxon>
        <taxon>Betaproteobacteria</taxon>
        <taxon>Burkholderiales</taxon>
        <taxon>Alcaligenaceae</taxon>
        <taxon>Yanghanlia</taxon>
    </lineage>
</organism>
<comment type="caution">
    <text evidence="1">The sequence shown here is derived from an EMBL/GenBank/DDBJ whole genome shotgun (WGS) entry which is preliminary data.</text>
</comment>
<dbReference type="RefSeq" id="WP_347287279.1">
    <property type="nucleotide sequence ID" value="NZ_JAUZQE010000026.1"/>
</dbReference>
<dbReference type="EMBL" id="JAUZQE010000026">
    <property type="protein sequence ID" value="MDR4126495.1"/>
    <property type="molecule type" value="Genomic_DNA"/>
</dbReference>
<keyword evidence="2" id="KW-1185">Reference proteome</keyword>
<gene>
    <name evidence="1" type="ORF">Q8947_10940</name>
</gene>